<organism evidence="1 2">
    <name type="scientific">Devosia equisanguinis</name>
    <dbReference type="NCBI Taxonomy" id="2490941"/>
    <lineage>
        <taxon>Bacteria</taxon>
        <taxon>Pseudomonadati</taxon>
        <taxon>Pseudomonadota</taxon>
        <taxon>Alphaproteobacteria</taxon>
        <taxon>Hyphomicrobiales</taxon>
        <taxon>Devosiaceae</taxon>
        <taxon>Devosia</taxon>
    </lineage>
</organism>
<protein>
    <recommendedName>
        <fullName evidence="3">Motility protein</fullName>
    </recommendedName>
</protein>
<dbReference type="AlphaFoldDB" id="A0A447IBW7"/>
<keyword evidence="2" id="KW-1185">Reference proteome</keyword>
<dbReference type="RefSeq" id="WP_126150458.1">
    <property type="nucleotide sequence ID" value="NZ_JBHTMH010000004.1"/>
</dbReference>
<evidence type="ECO:0000313" key="1">
    <source>
        <dbReference type="EMBL" id="VDS04917.1"/>
    </source>
</evidence>
<evidence type="ECO:0000313" key="2">
    <source>
        <dbReference type="Proteomes" id="UP000268844"/>
    </source>
</evidence>
<evidence type="ECO:0008006" key="3">
    <source>
        <dbReference type="Google" id="ProtNLM"/>
    </source>
</evidence>
<accession>A0A447IBW7</accession>
<proteinExistence type="predicted"/>
<sequence>MNTDLTTQMLTMRSAQTQHATQIAIVKKSHDMQTDLLNMLMETALSPPPPGQGAKVDKLA</sequence>
<dbReference type="OrthoDB" id="7951090at2"/>
<dbReference type="Proteomes" id="UP000268844">
    <property type="component" value="Unassembled WGS sequence"/>
</dbReference>
<dbReference type="EMBL" id="UZWD01000025">
    <property type="protein sequence ID" value="VDS04917.1"/>
    <property type="molecule type" value="Genomic_DNA"/>
</dbReference>
<reference evidence="1 2" key="1">
    <citation type="submission" date="2018-12" db="EMBL/GenBank/DDBJ databases">
        <authorList>
            <person name="Criscuolo A."/>
        </authorList>
    </citation>
    <scope>NUCLEOTIDE SEQUENCE [LARGE SCALE GENOMIC DNA]</scope>
    <source>
        <strain evidence="1">ACIP1116281</strain>
    </source>
</reference>
<name>A0A447IBW7_9HYPH</name>
<gene>
    <name evidence="1" type="ORF">DEVEQU_02058</name>
</gene>